<reference evidence="1" key="1">
    <citation type="submission" date="2022-01" db="EMBL/GenBank/DDBJ databases">
        <authorList>
            <person name="King R."/>
        </authorList>
    </citation>
    <scope>NUCLEOTIDE SEQUENCE</scope>
</reference>
<accession>A0A9P0E6E6</accession>
<organism evidence="1 2">
    <name type="scientific">Nezara viridula</name>
    <name type="common">Southern green stink bug</name>
    <name type="synonym">Cimex viridulus</name>
    <dbReference type="NCBI Taxonomy" id="85310"/>
    <lineage>
        <taxon>Eukaryota</taxon>
        <taxon>Metazoa</taxon>
        <taxon>Ecdysozoa</taxon>
        <taxon>Arthropoda</taxon>
        <taxon>Hexapoda</taxon>
        <taxon>Insecta</taxon>
        <taxon>Pterygota</taxon>
        <taxon>Neoptera</taxon>
        <taxon>Paraneoptera</taxon>
        <taxon>Hemiptera</taxon>
        <taxon>Heteroptera</taxon>
        <taxon>Panheteroptera</taxon>
        <taxon>Pentatomomorpha</taxon>
        <taxon>Pentatomoidea</taxon>
        <taxon>Pentatomidae</taxon>
        <taxon>Pentatominae</taxon>
        <taxon>Nezara</taxon>
    </lineage>
</organism>
<name>A0A9P0E6E6_NEZVI</name>
<sequence length="84" mass="9669">MFRFLNSALRSRARNSGLQSIIRKNLATDAEKEMLKEHMHKLEELKKLIDSGKVIGDPEKLKKNSDIIAHRIQEIKTELEKIGS</sequence>
<dbReference type="Proteomes" id="UP001152798">
    <property type="component" value="Chromosome 1"/>
</dbReference>
<keyword evidence="2" id="KW-1185">Reference proteome</keyword>
<evidence type="ECO:0000313" key="2">
    <source>
        <dbReference type="Proteomes" id="UP001152798"/>
    </source>
</evidence>
<dbReference type="AlphaFoldDB" id="A0A9P0E6E6"/>
<evidence type="ECO:0000313" key="1">
    <source>
        <dbReference type="EMBL" id="CAH1389269.1"/>
    </source>
</evidence>
<dbReference type="EMBL" id="OV725077">
    <property type="protein sequence ID" value="CAH1389269.1"/>
    <property type="molecule type" value="Genomic_DNA"/>
</dbReference>
<gene>
    <name evidence="1" type="ORF">NEZAVI_LOCUS704</name>
</gene>
<proteinExistence type="predicted"/>
<protein>
    <submittedName>
        <fullName evidence="1">Uncharacterized protein</fullName>
    </submittedName>
</protein>